<dbReference type="InterPro" id="IPR039104">
    <property type="entry name" value="6PGL"/>
</dbReference>
<dbReference type="CDD" id="cd01400">
    <property type="entry name" value="6PGL"/>
    <property type="match status" value="1"/>
</dbReference>
<dbReference type="SUPFAM" id="SSF100950">
    <property type="entry name" value="NagB/RpiA/CoA transferase-like"/>
    <property type="match status" value="1"/>
</dbReference>
<dbReference type="Gene3D" id="3.40.50.1360">
    <property type="match status" value="1"/>
</dbReference>
<protein>
    <recommendedName>
        <fullName evidence="6 7">6-phosphogluconolactonase</fullName>
        <shortName evidence="7">6PGL</shortName>
        <ecNumber evidence="5 7">3.1.1.31</ecNumber>
    </recommendedName>
</protein>
<dbReference type="Proteomes" id="UP000068167">
    <property type="component" value="Chromosome"/>
</dbReference>
<dbReference type="GO" id="GO:0005975">
    <property type="term" value="P:carbohydrate metabolic process"/>
    <property type="evidence" value="ECO:0007669"/>
    <property type="project" value="UniProtKB-UniRule"/>
</dbReference>
<feature type="region of interest" description="Disordered" evidence="8">
    <location>
        <begin position="256"/>
        <end position="287"/>
    </location>
</feature>
<dbReference type="NCBIfam" id="TIGR01198">
    <property type="entry name" value="pgl"/>
    <property type="match status" value="1"/>
</dbReference>
<keyword evidence="7" id="KW-0378">Hydrolase</keyword>
<organism evidence="10 11">
    <name type="scientific">Microcystis panniformis FACHB-1757</name>
    <dbReference type="NCBI Taxonomy" id="1638788"/>
    <lineage>
        <taxon>Bacteria</taxon>
        <taxon>Bacillati</taxon>
        <taxon>Cyanobacteriota</taxon>
        <taxon>Cyanophyceae</taxon>
        <taxon>Oscillatoriophycideae</taxon>
        <taxon>Chroococcales</taxon>
        <taxon>Microcystaceae</taxon>
        <taxon>Microcystis</taxon>
    </lineage>
</organism>
<dbReference type="EC" id="3.1.1.31" evidence="5 7"/>
<gene>
    <name evidence="7" type="primary">pgl</name>
    <name evidence="10" type="ORF">VL20_2377</name>
</gene>
<keyword evidence="11" id="KW-1185">Reference proteome</keyword>
<dbReference type="AlphaFoldDB" id="A0A0K1RZZ5"/>
<dbReference type="PANTHER" id="PTHR11054:SF0">
    <property type="entry name" value="6-PHOSPHOGLUCONOLACTONASE"/>
    <property type="match status" value="1"/>
</dbReference>
<dbReference type="PANTHER" id="PTHR11054">
    <property type="entry name" value="6-PHOSPHOGLUCONOLACTONASE"/>
    <property type="match status" value="1"/>
</dbReference>
<accession>A0A0K1RZZ5</accession>
<comment type="function">
    <text evidence="2 7">Hydrolysis of 6-phosphogluconolactone to 6-phosphogluconate.</text>
</comment>
<evidence type="ECO:0000256" key="1">
    <source>
        <dbReference type="ARBA" id="ARBA00000832"/>
    </source>
</evidence>
<dbReference type="UniPathway" id="UPA00115">
    <property type="reaction ID" value="UER00409"/>
</dbReference>
<dbReference type="InterPro" id="IPR006148">
    <property type="entry name" value="Glc/Gal-6P_isomerase"/>
</dbReference>
<evidence type="ECO:0000256" key="6">
    <source>
        <dbReference type="ARBA" id="ARBA00020337"/>
    </source>
</evidence>
<name>A0A0K1RZZ5_9CHRO</name>
<comment type="similarity">
    <text evidence="4 7">Belongs to the glucosamine/galactosamine-6-phosphate isomerase family. 6-phosphogluconolactonase subfamily.</text>
</comment>
<feature type="domain" description="Glucosamine/galactosamine-6-phosphate isomerase" evidence="9">
    <location>
        <begin position="10"/>
        <end position="223"/>
    </location>
</feature>
<evidence type="ECO:0000256" key="3">
    <source>
        <dbReference type="ARBA" id="ARBA00004961"/>
    </source>
</evidence>
<proteinExistence type="inferred from homology"/>
<evidence type="ECO:0000256" key="2">
    <source>
        <dbReference type="ARBA" id="ARBA00002681"/>
    </source>
</evidence>
<sequence length="287" mass="31646">MQKLVEVLADKQALIAKSLALVLEKITTGLDQQDYFTIALSGGSTPKPLYEALSSQPLDWSKIHVFWGDERYVSPDHPDSNQRMARLAWLDRIPIPATNIHPMPTDEPDPHLAAQKYDDHLRQWFGVNSPDFPVFDLILLGMGDDGHTASLFPHTAALTVSDRCITVGEKDGNPRLTFTVPLINQARCVIFIAAGESKRPALHEIFSAYGDSFSYPSRLIHPRPGIILVARCGRWFLFCLENRGIGEWGMGEWGNGGMGNGGISTKTPTPQNPNTPRNAHAVTTPTP</sequence>
<dbReference type="GO" id="GO:0006098">
    <property type="term" value="P:pentose-phosphate shunt"/>
    <property type="evidence" value="ECO:0007669"/>
    <property type="project" value="UniProtKB-UniPathway"/>
</dbReference>
<comment type="catalytic activity">
    <reaction evidence="1 7">
        <text>6-phospho-D-glucono-1,5-lactone + H2O = 6-phospho-D-gluconate + H(+)</text>
        <dbReference type="Rhea" id="RHEA:12556"/>
        <dbReference type="ChEBI" id="CHEBI:15377"/>
        <dbReference type="ChEBI" id="CHEBI:15378"/>
        <dbReference type="ChEBI" id="CHEBI:57955"/>
        <dbReference type="ChEBI" id="CHEBI:58759"/>
        <dbReference type="EC" id="3.1.1.31"/>
    </reaction>
</comment>
<evidence type="ECO:0000256" key="5">
    <source>
        <dbReference type="ARBA" id="ARBA00013198"/>
    </source>
</evidence>
<feature type="compositionally biased region" description="Low complexity" evidence="8">
    <location>
        <begin position="263"/>
        <end position="278"/>
    </location>
</feature>
<dbReference type="GO" id="GO:0017057">
    <property type="term" value="F:6-phosphogluconolactonase activity"/>
    <property type="evidence" value="ECO:0007669"/>
    <property type="project" value="UniProtKB-UniRule"/>
</dbReference>
<dbReference type="PATRIC" id="fig|1638788.3.peg.2389"/>
<evidence type="ECO:0000313" key="10">
    <source>
        <dbReference type="EMBL" id="AKV67472.1"/>
    </source>
</evidence>
<dbReference type="Pfam" id="PF01182">
    <property type="entry name" value="Glucosamine_iso"/>
    <property type="match status" value="1"/>
</dbReference>
<evidence type="ECO:0000256" key="7">
    <source>
        <dbReference type="RuleBase" id="RU365095"/>
    </source>
</evidence>
<evidence type="ECO:0000256" key="4">
    <source>
        <dbReference type="ARBA" id="ARBA00010662"/>
    </source>
</evidence>
<evidence type="ECO:0000259" key="9">
    <source>
        <dbReference type="Pfam" id="PF01182"/>
    </source>
</evidence>
<evidence type="ECO:0000256" key="8">
    <source>
        <dbReference type="SAM" id="MobiDB-lite"/>
    </source>
</evidence>
<evidence type="ECO:0000313" key="11">
    <source>
        <dbReference type="Proteomes" id="UP000068167"/>
    </source>
</evidence>
<dbReference type="EMBL" id="CP011339">
    <property type="protein sequence ID" value="AKV67472.1"/>
    <property type="molecule type" value="Genomic_DNA"/>
</dbReference>
<dbReference type="InterPro" id="IPR037171">
    <property type="entry name" value="NagB/RpiA_transferase-like"/>
</dbReference>
<reference evidence="10 11" key="1">
    <citation type="journal article" date="2016" name="Stand. Genomic Sci.">
        <title>Complete genome sequence and genomic characterization of Microcystis panniformis FACHB 1757 by third-generation sequencing.</title>
        <authorList>
            <person name="Zhang J.Y."/>
            <person name="Guan R."/>
            <person name="Zhang H.J."/>
            <person name="Li H."/>
            <person name="Xiao P."/>
            <person name="Yu G.L."/>
            <person name="Du L."/>
            <person name="Cao D.M."/>
            <person name="Zhu B.C."/>
            <person name="Li R.H."/>
            <person name="Lu Z.H."/>
        </authorList>
    </citation>
    <scope>NUCLEOTIDE SEQUENCE [LARGE SCALE GENOMIC DNA]</scope>
    <source>
        <strain evidence="10 11">FACHB-1757</strain>
    </source>
</reference>
<dbReference type="InterPro" id="IPR005900">
    <property type="entry name" value="6-phosphogluconolactonase_DevB"/>
</dbReference>
<comment type="pathway">
    <text evidence="3 7">Carbohydrate degradation; pentose phosphate pathway; D-ribulose 5-phosphate from D-glucose 6-phosphate (oxidative stage): step 2/3.</text>
</comment>
<dbReference type="KEGG" id="mpk:VL20_2377"/>